<evidence type="ECO:0000313" key="2">
    <source>
        <dbReference type="EMBL" id="GAH08836.1"/>
    </source>
</evidence>
<evidence type="ECO:0008006" key="3">
    <source>
        <dbReference type="Google" id="ProtNLM"/>
    </source>
</evidence>
<comment type="similarity">
    <text evidence="1">Belongs to the polypeptide deformylase family.</text>
</comment>
<accession>X1CKB3</accession>
<feature type="non-terminal residue" evidence="2">
    <location>
        <position position="76"/>
    </location>
</feature>
<organism evidence="2">
    <name type="scientific">marine sediment metagenome</name>
    <dbReference type="NCBI Taxonomy" id="412755"/>
    <lineage>
        <taxon>unclassified sequences</taxon>
        <taxon>metagenomes</taxon>
        <taxon>ecological metagenomes</taxon>
    </lineage>
</organism>
<reference evidence="2" key="1">
    <citation type="journal article" date="2014" name="Front. Microbiol.">
        <title>High frequency of phylogenetically diverse reductive dehalogenase-homologous genes in deep subseafloor sedimentary metagenomes.</title>
        <authorList>
            <person name="Kawai M."/>
            <person name="Futagami T."/>
            <person name="Toyoda A."/>
            <person name="Takaki Y."/>
            <person name="Nishi S."/>
            <person name="Hori S."/>
            <person name="Arai W."/>
            <person name="Tsubouchi T."/>
            <person name="Morono Y."/>
            <person name="Uchiyama I."/>
            <person name="Ito T."/>
            <person name="Fujiyama A."/>
            <person name="Inagaki F."/>
            <person name="Takami H."/>
        </authorList>
    </citation>
    <scope>NUCLEOTIDE SEQUENCE</scope>
    <source>
        <strain evidence="2">Expedition CK06-06</strain>
    </source>
</reference>
<sequence>MKDNGVGLAAIQIDIPKKVGVIKYNNKTLYLINPEFVEKEEEFVYFNEGCLSFPGIYFSTKRYRHYTIKNKRIEDD</sequence>
<dbReference type="SUPFAM" id="SSF56420">
    <property type="entry name" value="Peptide deformylase"/>
    <property type="match status" value="1"/>
</dbReference>
<dbReference type="InterPro" id="IPR023635">
    <property type="entry name" value="Peptide_deformylase"/>
</dbReference>
<dbReference type="EMBL" id="BART01037566">
    <property type="protein sequence ID" value="GAH08836.1"/>
    <property type="molecule type" value="Genomic_DNA"/>
</dbReference>
<dbReference type="AlphaFoldDB" id="X1CKB3"/>
<proteinExistence type="inferred from homology"/>
<dbReference type="PANTHER" id="PTHR10458:SF22">
    <property type="entry name" value="PEPTIDE DEFORMYLASE"/>
    <property type="match status" value="1"/>
</dbReference>
<evidence type="ECO:0000256" key="1">
    <source>
        <dbReference type="ARBA" id="ARBA00010759"/>
    </source>
</evidence>
<dbReference type="InterPro" id="IPR036821">
    <property type="entry name" value="Peptide_deformylase_sf"/>
</dbReference>
<protein>
    <recommendedName>
        <fullName evidence="3">Peptide deformylase</fullName>
    </recommendedName>
</protein>
<comment type="caution">
    <text evidence="2">The sequence shown here is derived from an EMBL/GenBank/DDBJ whole genome shotgun (WGS) entry which is preliminary data.</text>
</comment>
<dbReference type="GO" id="GO:0042586">
    <property type="term" value="F:peptide deformylase activity"/>
    <property type="evidence" value="ECO:0007669"/>
    <property type="project" value="InterPro"/>
</dbReference>
<dbReference type="Gene3D" id="3.90.45.10">
    <property type="entry name" value="Peptide deformylase"/>
    <property type="match status" value="1"/>
</dbReference>
<name>X1CKB3_9ZZZZ</name>
<gene>
    <name evidence="2" type="ORF">S01H4_62789</name>
</gene>
<dbReference type="Pfam" id="PF01327">
    <property type="entry name" value="Pep_deformylase"/>
    <property type="match status" value="1"/>
</dbReference>
<dbReference type="PANTHER" id="PTHR10458">
    <property type="entry name" value="PEPTIDE DEFORMYLASE"/>
    <property type="match status" value="1"/>
</dbReference>